<dbReference type="AlphaFoldDB" id="A0A401LZU7"/>
<comment type="caution">
    <text evidence="1">The sequence shown here is derived from an EMBL/GenBank/DDBJ whole genome shotgun (WGS) entry which is preliminary data.</text>
</comment>
<accession>A0A401LZU7</accession>
<reference evidence="1 2" key="1">
    <citation type="submission" date="2018-10" db="EMBL/GenBank/DDBJ databases">
        <title>Draft Genome Sequence of Bacteroides sp. KCTC 15687.</title>
        <authorList>
            <person name="Yu S.Y."/>
            <person name="Kim J.S."/>
            <person name="Oh B.S."/>
            <person name="Park S.H."/>
            <person name="Kang S.W."/>
            <person name="Park J.E."/>
            <person name="Choi S.H."/>
            <person name="Han K.I."/>
            <person name="Lee K.C."/>
            <person name="Eom M.K."/>
            <person name="Suh M.K."/>
            <person name="Lee D.H."/>
            <person name="Yoon H."/>
            <person name="Kim B."/>
            <person name="Yang S.J."/>
            <person name="Lee J.S."/>
            <person name="Lee J.H."/>
        </authorList>
    </citation>
    <scope>NUCLEOTIDE SEQUENCE [LARGE SCALE GENOMIC DNA]</scope>
    <source>
        <strain evidence="1 2">KCTC 15687</strain>
    </source>
</reference>
<protein>
    <recommendedName>
        <fullName evidence="3">Lipoprotein</fullName>
    </recommendedName>
</protein>
<keyword evidence="2" id="KW-1185">Reference proteome</keyword>
<dbReference type="EMBL" id="BHWB01000019">
    <property type="protein sequence ID" value="GCB37062.1"/>
    <property type="molecule type" value="Genomic_DNA"/>
</dbReference>
<evidence type="ECO:0000313" key="1">
    <source>
        <dbReference type="EMBL" id="GCB37062.1"/>
    </source>
</evidence>
<organism evidence="1 2">
    <name type="scientific">Bacteroides faecalis</name>
    <dbReference type="NCBI Taxonomy" id="2447885"/>
    <lineage>
        <taxon>Bacteria</taxon>
        <taxon>Pseudomonadati</taxon>
        <taxon>Bacteroidota</taxon>
        <taxon>Bacteroidia</taxon>
        <taxon>Bacteroidales</taxon>
        <taxon>Bacteroidaceae</taxon>
        <taxon>Bacteroides</taxon>
    </lineage>
</organism>
<gene>
    <name evidence="1" type="ORF">KGMB02408_40070</name>
</gene>
<proteinExistence type="predicted"/>
<evidence type="ECO:0000313" key="2">
    <source>
        <dbReference type="Proteomes" id="UP000288079"/>
    </source>
</evidence>
<dbReference type="RefSeq" id="WP_125042521.1">
    <property type="nucleotide sequence ID" value="NZ_BHWB01000019.1"/>
</dbReference>
<sequence length="124" mass="14352">MKRILFLLAMLPIFIFTECSSEDEKPLRPSTYTLFWEFRSVEPVTDVIVFEYNSSGDKIANKRLTECEVGAIETFQANDKVVKVKICILMNSKNNWVQNVYYLDEGKNINIYLDEDVLIGSDEP</sequence>
<name>A0A401LZU7_9BACE</name>
<dbReference type="OrthoDB" id="1444189at2"/>
<evidence type="ECO:0008006" key="3">
    <source>
        <dbReference type="Google" id="ProtNLM"/>
    </source>
</evidence>
<dbReference type="Proteomes" id="UP000288079">
    <property type="component" value="Unassembled WGS sequence"/>
</dbReference>